<dbReference type="InterPro" id="IPR016443">
    <property type="entry name" value="RNA3'_term_phos_cyc_type_2"/>
</dbReference>
<evidence type="ECO:0000256" key="4">
    <source>
        <dbReference type="ARBA" id="ARBA00023242"/>
    </source>
</evidence>
<dbReference type="Pfam" id="PF01137">
    <property type="entry name" value="RTC"/>
    <property type="match status" value="1"/>
</dbReference>
<feature type="domain" description="RNA 3'-terminal phosphate cyclase insert" evidence="6">
    <location>
        <begin position="183"/>
        <end position="299"/>
    </location>
</feature>
<comment type="similarity">
    <text evidence="2">Belongs to the RNA 3'-terminal cyclase family. Type 2 subfamily.</text>
</comment>
<dbReference type="EMBL" id="JASCZI010061315">
    <property type="protein sequence ID" value="MED6138372.1"/>
    <property type="molecule type" value="Genomic_DNA"/>
</dbReference>
<reference evidence="7 8" key="1">
    <citation type="journal article" date="2023" name="Plants (Basel)">
        <title>Bridging the Gap: Combining Genomics and Transcriptomics Approaches to Understand Stylosanthes scabra, an Orphan Legume from the Brazilian Caatinga.</title>
        <authorList>
            <person name="Ferreira-Neto J.R.C."/>
            <person name="da Silva M.D."/>
            <person name="Binneck E."/>
            <person name="de Melo N.F."/>
            <person name="da Silva R.H."/>
            <person name="de Melo A.L.T.M."/>
            <person name="Pandolfi V."/>
            <person name="Bustamante F.O."/>
            <person name="Brasileiro-Vidal A.C."/>
            <person name="Benko-Iseppon A.M."/>
        </authorList>
    </citation>
    <scope>NUCLEOTIDE SEQUENCE [LARGE SCALE GENOMIC DNA]</scope>
    <source>
        <tissue evidence="7">Leaves</tissue>
    </source>
</reference>
<sequence>MKTEYKRLKGSQSFRQRLLLATLSSTPIIIDDIRADETWPGLHNHEISLLRLFETVSDDCHVQINETGTKLKYKPGIIMGGTQYRPHDCGVSRSIAYFLEPLILLGLFAKKPLTITLKGITNDSKDPSVDTFKSTVLPMLKRFGVPAEGLSLKIESRGVPPNGGGEVILSLPVVQSLSAVNWTDEGFVKKIRGITFSTKVSAQFENSMIRAARGIFNPLLSDVHIFTDHRSGPQAGNSPGYGISLVAETTTGCLISADTAISHARHEETAGLEDDSKEGLMPPEDVGRGIANILLGEIAQGGVVDSTHQGLLFLLCALCPQDFSKIRVGKLSQHGIETLRNIRDFLNLKFVIKPDPEKQSVLLKGMGYGMKNLSRKVS</sequence>
<keyword evidence="8" id="KW-1185">Reference proteome</keyword>
<dbReference type="InterPro" id="IPR013792">
    <property type="entry name" value="RNA3'P_cycl/enolpyr_Trfase_a/b"/>
</dbReference>
<name>A0ABU6SQ00_9FABA</name>
<comment type="subcellular location">
    <subcellularLocation>
        <location evidence="1">Nucleus</location>
        <location evidence="1">Nucleolus</location>
    </subcellularLocation>
</comment>
<evidence type="ECO:0000256" key="3">
    <source>
        <dbReference type="ARBA" id="ARBA00022517"/>
    </source>
</evidence>
<evidence type="ECO:0000256" key="1">
    <source>
        <dbReference type="ARBA" id="ARBA00004604"/>
    </source>
</evidence>
<dbReference type="InterPro" id="IPR037136">
    <property type="entry name" value="RNA3'_phos_cyclase_dom_sf"/>
</dbReference>
<dbReference type="NCBIfam" id="TIGR03400">
    <property type="entry name" value="18S_RNA_Rcl1p"/>
    <property type="match status" value="1"/>
</dbReference>
<dbReference type="Gene3D" id="3.30.360.20">
    <property type="entry name" value="RNA 3'-terminal phosphate cyclase, insert domain"/>
    <property type="match status" value="1"/>
</dbReference>
<dbReference type="Proteomes" id="UP001341840">
    <property type="component" value="Unassembled WGS sequence"/>
</dbReference>
<evidence type="ECO:0008006" key="9">
    <source>
        <dbReference type="Google" id="ProtNLM"/>
    </source>
</evidence>
<dbReference type="CDD" id="cd00875">
    <property type="entry name" value="RNA_Cyclase_Class_I"/>
    <property type="match status" value="1"/>
</dbReference>
<evidence type="ECO:0000259" key="5">
    <source>
        <dbReference type="Pfam" id="PF01137"/>
    </source>
</evidence>
<dbReference type="InterPro" id="IPR036553">
    <property type="entry name" value="RPTC_insert"/>
</dbReference>
<dbReference type="InterPro" id="IPR020719">
    <property type="entry name" value="RNA3'_term_phos_cycl-like_CS"/>
</dbReference>
<evidence type="ECO:0000313" key="8">
    <source>
        <dbReference type="Proteomes" id="UP001341840"/>
    </source>
</evidence>
<feature type="domain" description="RNA 3'-terminal phosphate cyclase" evidence="5">
    <location>
        <begin position="8"/>
        <end position="352"/>
    </location>
</feature>
<evidence type="ECO:0000256" key="2">
    <source>
        <dbReference type="ARBA" id="ARBA00007089"/>
    </source>
</evidence>
<organism evidence="7 8">
    <name type="scientific">Stylosanthes scabra</name>
    <dbReference type="NCBI Taxonomy" id="79078"/>
    <lineage>
        <taxon>Eukaryota</taxon>
        <taxon>Viridiplantae</taxon>
        <taxon>Streptophyta</taxon>
        <taxon>Embryophyta</taxon>
        <taxon>Tracheophyta</taxon>
        <taxon>Spermatophyta</taxon>
        <taxon>Magnoliopsida</taxon>
        <taxon>eudicotyledons</taxon>
        <taxon>Gunneridae</taxon>
        <taxon>Pentapetalae</taxon>
        <taxon>rosids</taxon>
        <taxon>fabids</taxon>
        <taxon>Fabales</taxon>
        <taxon>Fabaceae</taxon>
        <taxon>Papilionoideae</taxon>
        <taxon>50 kb inversion clade</taxon>
        <taxon>dalbergioids sensu lato</taxon>
        <taxon>Dalbergieae</taxon>
        <taxon>Pterocarpus clade</taxon>
        <taxon>Stylosanthes</taxon>
    </lineage>
</organism>
<dbReference type="Pfam" id="PF05189">
    <property type="entry name" value="RTC_insert"/>
    <property type="match status" value="1"/>
</dbReference>
<gene>
    <name evidence="7" type="ORF">PIB30_073713</name>
</gene>
<evidence type="ECO:0000313" key="7">
    <source>
        <dbReference type="EMBL" id="MED6138372.1"/>
    </source>
</evidence>
<evidence type="ECO:0000259" key="6">
    <source>
        <dbReference type="Pfam" id="PF05189"/>
    </source>
</evidence>
<dbReference type="PANTHER" id="PTHR11096:SF1">
    <property type="entry name" value="RNA 3'-TERMINAL PHOSPHATE CYCLASE-LIKE PROTEIN"/>
    <property type="match status" value="1"/>
</dbReference>
<dbReference type="PANTHER" id="PTHR11096">
    <property type="entry name" value="RNA 3' TERMINAL PHOSPHATE CYCLASE"/>
    <property type="match status" value="1"/>
</dbReference>
<dbReference type="PROSITE" id="PS01287">
    <property type="entry name" value="RTC"/>
    <property type="match status" value="1"/>
</dbReference>
<comment type="caution">
    <text evidence="7">The sequence shown here is derived from an EMBL/GenBank/DDBJ whole genome shotgun (WGS) entry which is preliminary data.</text>
</comment>
<dbReference type="InterPro" id="IPR023797">
    <property type="entry name" value="RNA3'_phos_cyclase_dom"/>
</dbReference>
<dbReference type="InterPro" id="IPR000228">
    <property type="entry name" value="RNA3'_term_phos_cyc"/>
</dbReference>
<keyword evidence="3" id="KW-0690">Ribosome biogenesis</keyword>
<protein>
    <recommendedName>
        <fullName evidence="9">RNA 3'-terminal phosphate cyclase-like protein</fullName>
    </recommendedName>
</protein>
<dbReference type="Gene3D" id="3.65.10.20">
    <property type="entry name" value="RNA 3'-terminal phosphate cyclase domain"/>
    <property type="match status" value="1"/>
</dbReference>
<accession>A0ABU6SQ00</accession>
<proteinExistence type="inferred from homology"/>
<keyword evidence="4" id="KW-0539">Nucleus</keyword>
<dbReference type="SUPFAM" id="SSF55205">
    <property type="entry name" value="EPT/RTPC-like"/>
    <property type="match status" value="1"/>
</dbReference>
<dbReference type="InterPro" id="IPR013791">
    <property type="entry name" value="RNA3'-term_phos_cycl_insert"/>
</dbReference>